<dbReference type="AlphaFoldDB" id="A0AAE0GDJ6"/>
<dbReference type="Proteomes" id="UP001190700">
    <property type="component" value="Unassembled WGS sequence"/>
</dbReference>
<dbReference type="InterPro" id="IPR001611">
    <property type="entry name" value="Leu-rich_rpt"/>
</dbReference>
<evidence type="ECO:0000256" key="1">
    <source>
        <dbReference type="ARBA" id="ARBA00004430"/>
    </source>
</evidence>
<dbReference type="Pfam" id="PF13516">
    <property type="entry name" value="LRR_6"/>
    <property type="match status" value="2"/>
</dbReference>
<accession>A0AAE0GDJ6</accession>
<comment type="caution">
    <text evidence="2">The sequence shown here is derived from an EMBL/GenBank/DDBJ whole genome shotgun (WGS) entry which is preliminary data.</text>
</comment>
<evidence type="ECO:0000313" key="2">
    <source>
        <dbReference type="EMBL" id="KAK3276067.1"/>
    </source>
</evidence>
<sequence length="67" mass="7060">MNLTDNDIGPEGAKALAVALTPNAGGVFNTSLNTLKLQCNDIGDEGQKALTEAGRYRPSDNPCNVHF</sequence>
<gene>
    <name evidence="2" type="ORF">CYMTET_15839</name>
</gene>
<dbReference type="InterPro" id="IPR032675">
    <property type="entry name" value="LRR_dom_sf"/>
</dbReference>
<name>A0AAE0GDJ6_9CHLO</name>
<protein>
    <submittedName>
        <fullName evidence="2">Uncharacterized protein</fullName>
    </submittedName>
</protein>
<organism evidence="2 3">
    <name type="scientific">Cymbomonas tetramitiformis</name>
    <dbReference type="NCBI Taxonomy" id="36881"/>
    <lineage>
        <taxon>Eukaryota</taxon>
        <taxon>Viridiplantae</taxon>
        <taxon>Chlorophyta</taxon>
        <taxon>Pyramimonadophyceae</taxon>
        <taxon>Pyramimonadales</taxon>
        <taxon>Pyramimonadaceae</taxon>
        <taxon>Cymbomonas</taxon>
    </lineage>
</organism>
<dbReference type="EMBL" id="LGRX02006788">
    <property type="protein sequence ID" value="KAK3276067.1"/>
    <property type="molecule type" value="Genomic_DNA"/>
</dbReference>
<dbReference type="SUPFAM" id="SSF52047">
    <property type="entry name" value="RNI-like"/>
    <property type="match status" value="1"/>
</dbReference>
<reference evidence="2 3" key="1">
    <citation type="journal article" date="2015" name="Genome Biol. Evol.">
        <title>Comparative Genomics of a Bacterivorous Green Alga Reveals Evolutionary Causalities and Consequences of Phago-Mixotrophic Mode of Nutrition.</title>
        <authorList>
            <person name="Burns J.A."/>
            <person name="Paasch A."/>
            <person name="Narechania A."/>
            <person name="Kim E."/>
        </authorList>
    </citation>
    <scope>NUCLEOTIDE SEQUENCE [LARGE SCALE GENOMIC DNA]</scope>
    <source>
        <strain evidence="2 3">PLY_AMNH</strain>
    </source>
</reference>
<evidence type="ECO:0000313" key="3">
    <source>
        <dbReference type="Proteomes" id="UP001190700"/>
    </source>
</evidence>
<dbReference type="Gene3D" id="3.80.10.10">
    <property type="entry name" value="Ribonuclease Inhibitor"/>
    <property type="match status" value="1"/>
</dbReference>
<keyword evidence="3" id="KW-1185">Reference proteome</keyword>
<dbReference type="SMART" id="SM00368">
    <property type="entry name" value="LRR_RI"/>
    <property type="match status" value="2"/>
</dbReference>
<dbReference type="GO" id="GO:0005930">
    <property type="term" value="C:axoneme"/>
    <property type="evidence" value="ECO:0007669"/>
    <property type="project" value="UniProtKB-SubCell"/>
</dbReference>
<proteinExistence type="predicted"/>
<comment type="subcellular location">
    <subcellularLocation>
        <location evidence="1">Cytoplasm</location>
        <location evidence="1">Cytoskeleton</location>
        <location evidence="1">Cilium axoneme</location>
    </subcellularLocation>
</comment>